<comment type="caution">
    <text evidence="2">The sequence shown here is derived from an EMBL/GenBank/DDBJ whole genome shotgun (WGS) entry which is preliminary data.</text>
</comment>
<dbReference type="AlphaFoldDB" id="A0A0L8KSN2"/>
<proteinExistence type="predicted"/>
<protein>
    <submittedName>
        <fullName evidence="2">Uncharacterized protein</fullName>
    </submittedName>
</protein>
<sequence length="72" mass="7441">MLMADDPTKLEPTADDTQSPAIPPTVDGIDPEDGDELPQAGDTRSLPIIPGGDSKLPEIGTPNILPPVPRGS</sequence>
<organism evidence="2 3">
    <name type="scientific">Streptomyces viridochromogenes</name>
    <dbReference type="NCBI Taxonomy" id="1938"/>
    <lineage>
        <taxon>Bacteria</taxon>
        <taxon>Bacillati</taxon>
        <taxon>Actinomycetota</taxon>
        <taxon>Actinomycetes</taxon>
        <taxon>Kitasatosporales</taxon>
        <taxon>Streptomycetaceae</taxon>
        <taxon>Streptomyces</taxon>
    </lineage>
</organism>
<accession>A0A0L8KSN2</accession>
<evidence type="ECO:0000256" key="1">
    <source>
        <dbReference type="SAM" id="MobiDB-lite"/>
    </source>
</evidence>
<dbReference type="PATRIC" id="fig|1938.6.peg.2941"/>
<reference evidence="2 3" key="1">
    <citation type="submission" date="2015-06" db="EMBL/GenBank/DDBJ databases">
        <authorList>
            <person name="Hoefler B.C."/>
            <person name="Straight P.D."/>
        </authorList>
    </citation>
    <scope>NUCLEOTIDE SEQUENCE [LARGE SCALE GENOMIC DNA]</scope>
    <source>
        <strain evidence="2 3">NRRL 3427</strain>
    </source>
</reference>
<gene>
    <name evidence="2" type="ORF">ADK34_13575</name>
</gene>
<dbReference type="EMBL" id="LGUP01000109">
    <property type="protein sequence ID" value="KOG28890.1"/>
    <property type="molecule type" value="Genomic_DNA"/>
</dbReference>
<name>A0A0L8KSN2_STRVR</name>
<feature type="region of interest" description="Disordered" evidence="1">
    <location>
        <begin position="1"/>
        <end position="72"/>
    </location>
</feature>
<evidence type="ECO:0000313" key="2">
    <source>
        <dbReference type="EMBL" id="KOG28890.1"/>
    </source>
</evidence>
<evidence type="ECO:0000313" key="3">
    <source>
        <dbReference type="Proteomes" id="UP000037023"/>
    </source>
</evidence>
<dbReference type="Proteomes" id="UP000037023">
    <property type="component" value="Unassembled WGS sequence"/>
</dbReference>